<feature type="binding site" evidence="7">
    <location>
        <position position="222"/>
    </location>
    <ligand>
        <name>S-adenosyl-L-methionine</name>
        <dbReference type="ChEBI" id="CHEBI:59789"/>
    </ligand>
</feature>
<dbReference type="PROSITE" id="PS01231">
    <property type="entry name" value="TRMA_2"/>
    <property type="match status" value="1"/>
</dbReference>
<dbReference type="SUPFAM" id="SSF53335">
    <property type="entry name" value="S-adenosyl-L-methionine-dependent methyltransferases"/>
    <property type="match status" value="1"/>
</dbReference>
<dbReference type="InterPro" id="IPR010280">
    <property type="entry name" value="U5_MeTrfase_fam"/>
</dbReference>
<dbReference type="Gene3D" id="2.40.50.1070">
    <property type="match status" value="1"/>
</dbReference>
<feature type="binding site" evidence="7 8">
    <location>
        <position position="238"/>
    </location>
    <ligand>
        <name>S-adenosyl-L-methionine</name>
        <dbReference type="ChEBI" id="CHEBI:59789"/>
    </ligand>
</feature>
<evidence type="ECO:0000256" key="5">
    <source>
        <dbReference type="ARBA" id="ARBA00051255"/>
    </source>
</evidence>
<keyword evidence="11" id="KW-1185">Reference proteome</keyword>
<feature type="binding site" evidence="7 8">
    <location>
        <position position="298"/>
    </location>
    <ligand>
        <name>S-adenosyl-L-methionine</name>
        <dbReference type="ChEBI" id="CHEBI:59789"/>
    </ligand>
</feature>
<feature type="binding site" evidence="7 8">
    <location>
        <position position="189"/>
    </location>
    <ligand>
        <name>S-adenosyl-L-methionine</name>
        <dbReference type="ChEBI" id="CHEBI:59789"/>
    </ligand>
</feature>
<dbReference type="CDD" id="cd02440">
    <property type="entry name" value="AdoMet_MTases"/>
    <property type="match status" value="1"/>
</dbReference>
<protein>
    <recommendedName>
        <fullName evidence="7">tRNA/tmRNA (uracil-C(5))-methyltransferase</fullName>
        <ecNumber evidence="7">2.1.1.35</ecNumber>
    </recommendedName>
    <alternativeName>
        <fullName evidence="7">tRNA (uracil(54)-C(5))-methyltransferase</fullName>
    </alternativeName>
    <alternativeName>
        <fullName evidence="7">tRNA(m5U54)-methyltransferase</fullName>
        <shortName evidence="7">RUMT</shortName>
    </alternativeName>
    <alternativeName>
        <fullName evidence="7">tmRNA (uracil(341)-C(5))-methyltransferase</fullName>
    </alternativeName>
</protein>
<dbReference type="InterPro" id="IPR011869">
    <property type="entry name" value="TrmA_MeTrfase"/>
</dbReference>
<dbReference type="FunFam" id="3.40.50.150:FF:000012">
    <property type="entry name" value="tRNA/tmRNA (uracil-C(5))-methyltransferase"/>
    <property type="match status" value="1"/>
</dbReference>
<dbReference type="InterPro" id="IPR030390">
    <property type="entry name" value="MeTrfase_TrmA_AS"/>
</dbReference>
<comment type="catalytic activity">
    <reaction evidence="5 7">
        <text>uridine(341) in tmRNA + S-adenosyl-L-methionine = 5-methyluridine(341) in tmRNA + S-adenosyl-L-homocysteine + H(+)</text>
        <dbReference type="Rhea" id="RHEA:43612"/>
        <dbReference type="Rhea" id="RHEA-COMP:10630"/>
        <dbReference type="Rhea" id="RHEA-COMP:10631"/>
        <dbReference type="ChEBI" id="CHEBI:15378"/>
        <dbReference type="ChEBI" id="CHEBI:57856"/>
        <dbReference type="ChEBI" id="CHEBI:59789"/>
        <dbReference type="ChEBI" id="CHEBI:65315"/>
        <dbReference type="ChEBI" id="CHEBI:74447"/>
    </reaction>
</comment>
<dbReference type="AlphaFoldDB" id="A0A9X2CA26"/>
<dbReference type="EMBL" id="JAKILJ010000014">
    <property type="protein sequence ID" value="MCL1105145.1"/>
    <property type="molecule type" value="Genomic_DNA"/>
</dbReference>
<evidence type="ECO:0000256" key="7">
    <source>
        <dbReference type="HAMAP-Rule" id="MF_01011"/>
    </source>
</evidence>
<evidence type="ECO:0000313" key="10">
    <source>
        <dbReference type="EMBL" id="MCL1105145.1"/>
    </source>
</evidence>
<keyword evidence="2 7" id="KW-0808">Transferase</keyword>
<dbReference type="Gene3D" id="3.40.50.150">
    <property type="entry name" value="Vaccinia Virus protein VP39"/>
    <property type="match status" value="1"/>
</dbReference>
<evidence type="ECO:0000256" key="1">
    <source>
        <dbReference type="ARBA" id="ARBA00022603"/>
    </source>
</evidence>
<evidence type="ECO:0000256" key="2">
    <source>
        <dbReference type="ARBA" id="ARBA00022679"/>
    </source>
</evidence>
<dbReference type="GO" id="GO:0005829">
    <property type="term" value="C:cytosol"/>
    <property type="evidence" value="ECO:0007669"/>
    <property type="project" value="TreeGrafter"/>
</dbReference>
<dbReference type="PANTHER" id="PTHR47790">
    <property type="entry name" value="TRNA/TMRNA (URACIL-C(5))-METHYLTRANSFERASE"/>
    <property type="match status" value="1"/>
</dbReference>
<evidence type="ECO:0000256" key="4">
    <source>
        <dbReference type="ARBA" id="ARBA00022694"/>
    </source>
</evidence>
<dbReference type="GO" id="GO:0019843">
    <property type="term" value="F:rRNA binding"/>
    <property type="evidence" value="ECO:0007669"/>
    <property type="project" value="TreeGrafter"/>
</dbReference>
<dbReference type="GO" id="GO:0030488">
    <property type="term" value="P:tRNA methylation"/>
    <property type="evidence" value="ECO:0007669"/>
    <property type="project" value="UniProtKB-UniRule"/>
</dbReference>
<proteinExistence type="inferred from homology"/>
<feature type="binding site" evidence="7 8">
    <location>
        <position position="217"/>
    </location>
    <ligand>
        <name>S-adenosyl-L-methionine</name>
        <dbReference type="ChEBI" id="CHEBI:59789"/>
    </ligand>
</feature>
<sequence length="365" mass="42156">MNLAAMDPKNYDAQLQQKRIKLEQAFADFNPPALEIFASEPMHYRMRAEFRMWHEGDDLYYYMFDKALNAKVRCDQYLPAGLLINQMMAAIIEELKPNPALRHKLFQIDFLSTLSGEILVSLLYHRQLDDEWREQATQLKAKLATQFNVNIIGRARKQKIDLDKDFVVESLTVNQQTLQYKQIENSFTQPNAKVSVKMLEWAIDVTKQSQGDLLELYCGNGNFTIALAQNFNRVLATELAKPSVDAAQYNIAINKVDNVQIIRMSAEDFSDAMAKKRQYRRLEGIDLDSYDCNTIFVDPPRAGIDLETLKLVQGYERILYISCNPETLKDNLLTLSETHEISRFALFDQFPYTDHMESGVLLVRK</sequence>
<dbReference type="EC" id="2.1.1.35" evidence="7"/>
<keyword evidence="4 7" id="KW-0819">tRNA processing</keyword>
<dbReference type="NCBIfam" id="TIGR02143">
    <property type="entry name" value="trmA_only"/>
    <property type="match status" value="1"/>
</dbReference>
<comment type="similarity">
    <text evidence="7">Belongs to the class I-like SAM-binding methyltransferase superfamily. RNA M5U methyltransferase family. TrmA subfamily.</text>
</comment>
<dbReference type="GO" id="GO:0030697">
    <property type="term" value="F:tRNA (uracil(54)-C5)-methyltransferase activity, S-adenosyl methionine-dependent"/>
    <property type="evidence" value="ECO:0007669"/>
    <property type="project" value="UniProtKB-UniRule"/>
</dbReference>
<dbReference type="Pfam" id="PF05958">
    <property type="entry name" value="tRNA_U5-meth_tr"/>
    <property type="match status" value="1"/>
</dbReference>
<evidence type="ECO:0000256" key="9">
    <source>
        <dbReference type="PROSITE-ProRule" id="PRU10015"/>
    </source>
</evidence>
<evidence type="ECO:0000256" key="6">
    <source>
        <dbReference type="ARBA" id="ARBA00052788"/>
    </source>
</evidence>
<dbReference type="RefSeq" id="WP_188924798.1">
    <property type="nucleotide sequence ID" value="NZ_BMQI01000014.1"/>
</dbReference>
<organism evidence="10 11">
    <name type="scientific">Shewanella algicola</name>
    <dbReference type="NCBI Taxonomy" id="640633"/>
    <lineage>
        <taxon>Bacteria</taxon>
        <taxon>Pseudomonadati</taxon>
        <taxon>Pseudomonadota</taxon>
        <taxon>Gammaproteobacteria</taxon>
        <taxon>Alteromonadales</taxon>
        <taxon>Shewanellaceae</taxon>
        <taxon>Shewanella</taxon>
    </lineage>
</organism>
<feature type="active site" evidence="9">
    <location>
        <position position="323"/>
    </location>
</feature>
<dbReference type="HAMAP" id="MF_01011">
    <property type="entry name" value="RNA_methyltr_TrmA"/>
    <property type="match status" value="1"/>
</dbReference>
<feature type="active site" description="Proton acceptor" evidence="7">
    <location>
        <position position="357"/>
    </location>
</feature>
<dbReference type="PROSITE" id="PS01230">
    <property type="entry name" value="TRMA_1"/>
    <property type="match status" value="1"/>
</dbReference>
<evidence type="ECO:0000256" key="8">
    <source>
        <dbReference type="PROSITE-ProRule" id="PRU01024"/>
    </source>
</evidence>
<keyword evidence="1 7" id="KW-0489">Methyltransferase</keyword>
<dbReference type="FunFam" id="2.40.50.1070:FF:000001">
    <property type="entry name" value="tRNA/tmRNA (uracil-C(5))-methyltransferase"/>
    <property type="match status" value="1"/>
</dbReference>
<dbReference type="PROSITE" id="PS51687">
    <property type="entry name" value="SAM_MT_RNA_M5U"/>
    <property type="match status" value="1"/>
</dbReference>
<comment type="catalytic activity">
    <reaction evidence="6 7">
        <text>uridine(54) in tRNA + S-adenosyl-L-methionine = 5-methyluridine(54) in tRNA + S-adenosyl-L-homocysteine + H(+)</text>
        <dbReference type="Rhea" id="RHEA:42712"/>
        <dbReference type="Rhea" id="RHEA-COMP:10167"/>
        <dbReference type="Rhea" id="RHEA-COMP:10193"/>
        <dbReference type="ChEBI" id="CHEBI:15378"/>
        <dbReference type="ChEBI" id="CHEBI:57856"/>
        <dbReference type="ChEBI" id="CHEBI:59789"/>
        <dbReference type="ChEBI" id="CHEBI:65315"/>
        <dbReference type="ChEBI" id="CHEBI:74447"/>
        <dbReference type="EC" id="2.1.1.35"/>
    </reaction>
</comment>
<gene>
    <name evidence="7 10" type="primary">trmA</name>
    <name evidence="10" type="ORF">L2749_07700</name>
</gene>
<evidence type="ECO:0000256" key="3">
    <source>
        <dbReference type="ARBA" id="ARBA00022691"/>
    </source>
</evidence>
<dbReference type="InterPro" id="IPR029063">
    <property type="entry name" value="SAM-dependent_MTases_sf"/>
</dbReference>
<accession>A0A9X2CA26</accession>
<keyword evidence="3 7" id="KW-0949">S-adenosyl-L-methionine</keyword>
<feature type="active site" description="Nucleophile" evidence="7 8">
    <location>
        <position position="323"/>
    </location>
</feature>
<dbReference type="InterPro" id="IPR030391">
    <property type="entry name" value="MeTrfase_TrmA_CS"/>
</dbReference>
<reference evidence="10" key="1">
    <citation type="submission" date="2022-01" db="EMBL/GenBank/DDBJ databases">
        <title>Whole genome-based taxonomy of the Shewanellaceae.</title>
        <authorList>
            <person name="Martin-Rodriguez A.J."/>
        </authorList>
    </citation>
    <scope>NUCLEOTIDE SEQUENCE</scope>
    <source>
        <strain evidence="10">DSM 23803</strain>
    </source>
</reference>
<comment type="function">
    <text evidence="7">Dual-specificity methyltransferase that catalyzes the formation of 5-methyluridine at position 54 (m5U54) in all tRNAs, and that of position 341 (m5U341) in tmRNA (transfer-mRNA).</text>
</comment>
<dbReference type="Proteomes" id="UP001139408">
    <property type="component" value="Unassembled WGS sequence"/>
</dbReference>
<comment type="caution">
    <text evidence="10">The sequence shown here is derived from an EMBL/GenBank/DDBJ whole genome shotgun (WGS) entry which is preliminary data.</text>
</comment>
<dbReference type="GO" id="GO:0000049">
    <property type="term" value="F:tRNA binding"/>
    <property type="evidence" value="ECO:0007669"/>
    <property type="project" value="TreeGrafter"/>
</dbReference>
<evidence type="ECO:0000313" key="11">
    <source>
        <dbReference type="Proteomes" id="UP001139408"/>
    </source>
</evidence>
<dbReference type="PANTHER" id="PTHR47790:SF2">
    <property type="entry name" value="TRNA_TMRNA (URACIL-C(5))-METHYLTRANSFERASE"/>
    <property type="match status" value="1"/>
</dbReference>
<name>A0A9X2CA26_9GAMM</name>